<evidence type="ECO:0000313" key="1">
    <source>
        <dbReference type="EMBL" id="MEV4288896.1"/>
    </source>
</evidence>
<dbReference type="SMART" id="SM01101">
    <property type="entry name" value="CRISPR_assoc"/>
    <property type="match status" value="1"/>
</dbReference>
<protein>
    <submittedName>
        <fullName evidence="1">Type I-E CRISPR-associated protein Cas6/Cse3/CasE</fullName>
    </submittedName>
</protein>
<dbReference type="CDD" id="cd09727">
    <property type="entry name" value="Cas6_I-E"/>
    <property type="match status" value="1"/>
</dbReference>
<proteinExistence type="predicted"/>
<reference evidence="1 2" key="1">
    <citation type="submission" date="2024-06" db="EMBL/GenBank/DDBJ databases">
        <title>The Natural Products Discovery Center: Release of the First 8490 Sequenced Strains for Exploring Actinobacteria Biosynthetic Diversity.</title>
        <authorList>
            <person name="Kalkreuter E."/>
            <person name="Kautsar S.A."/>
            <person name="Yang D."/>
            <person name="Bader C.D."/>
            <person name="Teijaro C.N."/>
            <person name="Fluegel L."/>
            <person name="Davis C.M."/>
            <person name="Simpson J.R."/>
            <person name="Lauterbach L."/>
            <person name="Steele A.D."/>
            <person name="Gui C."/>
            <person name="Meng S."/>
            <person name="Li G."/>
            <person name="Viehrig K."/>
            <person name="Ye F."/>
            <person name="Su P."/>
            <person name="Kiefer A.F."/>
            <person name="Nichols A."/>
            <person name="Cepeda A.J."/>
            <person name="Yan W."/>
            <person name="Fan B."/>
            <person name="Jiang Y."/>
            <person name="Adhikari A."/>
            <person name="Zheng C.-J."/>
            <person name="Schuster L."/>
            <person name="Cowan T.M."/>
            <person name="Smanski M.J."/>
            <person name="Chevrette M.G."/>
            <person name="De Carvalho L.P.S."/>
            <person name="Shen B."/>
        </authorList>
    </citation>
    <scope>NUCLEOTIDE SEQUENCE [LARGE SCALE GENOMIC DNA]</scope>
    <source>
        <strain evidence="1 2">NPDC049574</strain>
    </source>
</reference>
<dbReference type="SUPFAM" id="SSF117987">
    <property type="entry name" value="CRISPR-associated protein"/>
    <property type="match status" value="2"/>
</dbReference>
<dbReference type="Pfam" id="PF08798">
    <property type="entry name" value="CRISPR_assoc"/>
    <property type="match status" value="1"/>
</dbReference>
<dbReference type="Proteomes" id="UP001552427">
    <property type="component" value="Unassembled WGS sequence"/>
</dbReference>
<comment type="caution">
    <text evidence="1">The sequence shown here is derived from an EMBL/GenBank/DDBJ whole genome shotgun (WGS) entry which is preliminary data.</text>
</comment>
<gene>
    <name evidence="1" type="primary">cas6e</name>
    <name evidence="1" type="ORF">AB0K40_25595</name>
</gene>
<dbReference type="RefSeq" id="WP_364454304.1">
    <property type="nucleotide sequence ID" value="NZ_JBFARM010000007.1"/>
</dbReference>
<dbReference type="Gene3D" id="3.30.70.1210">
    <property type="entry name" value="Crispr-associated protein, domain 2"/>
    <property type="match status" value="1"/>
</dbReference>
<keyword evidence="2" id="KW-1185">Reference proteome</keyword>
<dbReference type="Gene3D" id="3.30.70.1200">
    <property type="entry name" value="Crispr-associated protein, domain 1"/>
    <property type="match status" value="1"/>
</dbReference>
<dbReference type="NCBIfam" id="TIGR01907">
    <property type="entry name" value="casE_Cse3"/>
    <property type="match status" value="1"/>
</dbReference>
<organism evidence="1 2">
    <name type="scientific">Nonomuraea bangladeshensis</name>
    <dbReference type="NCBI Taxonomy" id="404385"/>
    <lineage>
        <taxon>Bacteria</taxon>
        <taxon>Bacillati</taxon>
        <taxon>Actinomycetota</taxon>
        <taxon>Actinomycetes</taxon>
        <taxon>Streptosporangiales</taxon>
        <taxon>Streptosporangiaceae</taxon>
        <taxon>Nonomuraea</taxon>
    </lineage>
</organism>
<sequence>MFLTKLTVNQRSRAFLRDAADVHDMHRTIMSGYPELPPTATYRSQHGVLWRLDTVAGGGLVQYVQSRTAPDWERLPEGLLLRSAEVRSLQPVLDAIEPGRKFAFRLMANPTRCIRVQGGKEVRKRVPLRQPVQQIEWLIAKGEQHGFVIPSSRQGGPDAVANPAPRLVGRRREARHVIIDPVLYDGHLVVVDAAACAAALINGIGRAKAYGCGLLSLAPPRA</sequence>
<name>A0ABV3H8P6_9ACTN</name>
<evidence type="ECO:0000313" key="2">
    <source>
        <dbReference type="Proteomes" id="UP001552427"/>
    </source>
</evidence>
<dbReference type="InterPro" id="IPR010179">
    <property type="entry name" value="CRISPR-assoc_prot_Cse3"/>
</dbReference>
<dbReference type="EMBL" id="JBFARM010000007">
    <property type="protein sequence ID" value="MEV4288896.1"/>
    <property type="molecule type" value="Genomic_DNA"/>
</dbReference>
<accession>A0ABV3H8P6</accession>